<reference evidence="7 8" key="1">
    <citation type="submission" date="2012-05" db="EMBL/GenBank/DDBJ databases">
        <authorList>
            <person name="Weinstock G."/>
            <person name="Sodergren E."/>
            <person name="Lobos E.A."/>
            <person name="Fulton L."/>
            <person name="Fulton R."/>
            <person name="Courtney L."/>
            <person name="Fronick C."/>
            <person name="O'Laughlin M."/>
            <person name="Godfrey J."/>
            <person name="Wilson R.M."/>
            <person name="Miner T."/>
            <person name="Farmer C."/>
            <person name="Delehaunty K."/>
            <person name="Cordes M."/>
            <person name="Minx P."/>
            <person name="Tomlinson C."/>
            <person name="Chen J."/>
            <person name="Wollam A."/>
            <person name="Pepin K.H."/>
            <person name="Bhonagiri V."/>
            <person name="Zhang X."/>
            <person name="Suruliraj S."/>
            <person name="Warren W."/>
            <person name="Mitreva M."/>
            <person name="Mardis E.R."/>
            <person name="Wilson R.K."/>
        </authorList>
    </citation>
    <scope>NUCLEOTIDE SEQUENCE [LARGE SCALE GENOMIC DNA]</scope>
    <source>
        <strain evidence="7 8">F0055</strain>
    </source>
</reference>
<feature type="transmembrane region" description="Helical" evidence="6">
    <location>
        <begin position="330"/>
        <end position="350"/>
    </location>
</feature>
<keyword evidence="8" id="KW-1185">Reference proteome</keyword>
<dbReference type="PANTHER" id="PTHR30250">
    <property type="entry name" value="PST FAMILY PREDICTED COLANIC ACID TRANSPORTER"/>
    <property type="match status" value="1"/>
</dbReference>
<dbReference type="CDD" id="cd13128">
    <property type="entry name" value="MATE_Wzx_like"/>
    <property type="match status" value="1"/>
</dbReference>
<feature type="transmembrane region" description="Helical" evidence="6">
    <location>
        <begin position="293"/>
        <end position="318"/>
    </location>
</feature>
<dbReference type="InterPro" id="IPR050833">
    <property type="entry name" value="Poly_Biosynth_Transport"/>
</dbReference>
<dbReference type="Pfam" id="PF01943">
    <property type="entry name" value="Polysacc_synt"/>
    <property type="match status" value="1"/>
</dbReference>
<gene>
    <name evidence="7" type="ORF">HMPREF9151_01605</name>
</gene>
<evidence type="ECO:0000256" key="4">
    <source>
        <dbReference type="ARBA" id="ARBA00022989"/>
    </source>
</evidence>
<evidence type="ECO:0000313" key="8">
    <source>
        <dbReference type="Proteomes" id="UP000010433"/>
    </source>
</evidence>
<feature type="transmembrane region" description="Helical" evidence="6">
    <location>
        <begin position="213"/>
        <end position="237"/>
    </location>
</feature>
<evidence type="ECO:0000256" key="2">
    <source>
        <dbReference type="ARBA" id="ARBA00022475"/>
    </source>
</evidence>
<dbReference type="RefSeq" id="WP_009162911.1">
    <property type="nucleotide sequence ID" value="NZ_KB291003.1"/>
</dbReference>
<keyword evidence="3 6" id="KW-0812">Transmembrane</keyword>
<evidence type="ECO:0000256" key="6">
    <source>
        <dbReference type="SAM" id="Phobius"/>
    </source>
</evidence>
<keyword evidence="5 6" id="KW-0472">Membrane</keyword>
<sequence>MNKEVSLKKNFIYNSIVTVSNYAFSLIIFPYINRVLGVSNIGICSFVDNVIDYFVLFSMMGIGTIGIREIAANKEEQGKLNETFSNLILLNAAFTVVSCLLLLICIFTIDKFRENQTLMLIGVFKLCCNFFLLEWLYRGLEDFKYITKRTVIIKVFYLVAIFTFVKEPSDYQLYYILTAVVIACNALVNLHYSRKKVKLQLNQFHFTTYLKPVMLFGLYMILTTMYVSFNTVFLGFVSTDTEVGYFSTASKLTMIFFAIYTAWTNVAMPRMSALHAHNNLAEFRKIIYKSSSLLFSFSIPVVILCCIFTPDIINIIAGKGYEGAVIPLRVQIPLIFIIGYSQILVIQILIPLKKDNALTVIAGMGAFVGVMLNVWLTSRYNAIGASISWLFAEIVIIFTAQWVVSKNMHILFPVKQLFKVIISYVPFLLVCLWLYNMPYISNIGKILIALFLILAYTVVIQYHVIKDETFIYLCNKVRFFAKENKGDNGVIRN</sequence>
<dbReference type="InterPro" id="IPR002797">
    <property type="entry name" value="Polysacc_synth"/>
</dbReference>
<dbReference type="STRING" id="1127699.HMPREF9151_01605"/>
<feature type="transmembrane region" description="Helical" evidence="6">
    <location>
        <begin position="416"/>
        <end position="435"/>
    </location>
</feature>
<evidence type="ECO:0000256" key="3">
    <source>
        <dbReference type="ARBA" id="ARBA00022692"/>
    </source>
</evidence>
<protein>
    <submittedName>
        <fullName evidence="7">Polysaccharide biosynthesis protein</fullName>
    </submittedName>
</protein>
<feature type="transmembrane region" description="Helical" evidence="6">
    <location>
        <begin position="83"/>
        <end position="109"/>
    </location>
</feature>
<feature type="transmembrane region" description="Helical" evidence="6">
    <location>
        <begin position="115"/>
        <end position="137"/>
    </location>
</feature>
<feature type="transmembrane region" description="Helical" evidence="6">
    <location>
        <begin position="12"/>
        <end position="33"/>
    </location>
</feature>
<evidence type="ECO:0000256" key="5">
    <source>
        <dbReference type="ARBA" id="ARBA00023136"/>
    </source>
</evidence>
<proteinExistence type="predicted"/>
<feature type="transmembrane region" description="Helical" evidence="6">
    <location>
        <begin position="243"/>
        <end position="263"/>
    </location>
</feature>
<dbReference type="AlphaFoldDB" id="L1N8R0"/>
<dbReference type="EMBL" id="AMEP01000098">
    <property type="protein sequence ID" value="EKX99659.1"/>
    <property type="molecule type" value="Genomic_DNA"/>
</dbReference>
<dbReference type="GO" id="GO:0005886">
    <property type="term" value="C:plasma membrane"/>
    <property type="evidence" value="ECO:0007669"/>
    <property type="project" value="UniProtKB-SubCell"/>
</dbReference>
<dbReference type="PANTHER" id="PTHR30250:SF11">
    <property type="entry name" value="O-ANTIGEN TRANSPORTER-RELATED"/>
    <property type="match status" value="1"/>
</dbReference>
<name>L1N8R0_9BACT</name>
<dbReference type="OrthoDB" id="9815702at2"/>
<feature type="transmembrane region" description="Helical" evidence="6">
    <location>
        <begin position="149"/>
        <end position="165"/>
    </location>
</feature>
<dbReference type="Proteomes" id="UP000010433">
    <property type="component" value="Unassembled WGS sequence"/>
</dbReference>
<organism evidence="7 8">
    <name type="scientific">Hoylesella saccharolytica F0055</name>
    <dbReference type="NCBI Taxonomy" id="1127699"/>
    <lineage>
        <taxon>Bacteria</taxon>
        <taxon>Pseudomonadati</taxon>
        <taxon>Bacteroidota</taxon>
        <taxon>Bacteroidia</taxon>
        <taxon>Bacteroidales</taxon>
        <taxon>Prevotellaceae</taxon>
        <taxon>Hoylesella</taxon>
    </lineage>
</organism>
<feature type="transmembrane region" description="Helical" evidence="6">
    <location>
        <begin position="382"/>
        <end position="404"/>
    </location>
</feature>
<dbReference type="HOGENOM" id="CLU_022017_0_0_10"/>
<feature type="transmembrane region" description="Helical" evidence="6">
    <location>
        <begin position="447"/>
        <end position="465"/>
    </location>
</feature>
<evidence type="ECO:0000256" key="1">
    <source>
        <dbReference type="ARBA" id="ARBA00004651"/>
    </source>
</evidence>
<feature type="transmembrane region" description="Helical" evidence="6">
    <location>
        <begin position="53"/>
        <end position="71"/>
    </location>
</feature>
<feature type="transmembrane region" description="Helical" evidence="6">
    <location>
        <begin position="171"/>
        <end position="192"/>
    </location>
</feature>
<comment type="subcellular location">
    <subcellularLocation>
        <location evidence="1">Cell membrane</location>
        <topology evidence="1">Multi-pass membrane protein</topology>
    </subcellularLocation>
</comment>
<comment type="caution">
    <text evidence="7">The sequence shown here is derived from an EMBL/GenBank/DDBJ whole genome shotgun (WGS) entry which is preliminary data.</text>
</comment>
<feature type="transmembrane region" description="Helical" evidence="6">
    <location>
        <begin position="357"/>
        <end position="376"/>
    </location>
</feature>
<keyword evidence="2" id="KW-1003">Cell membrane</keyword>
<keyword evidence="4 6" id="KW-1133">Transmembrane helix</keyword>
<evidence type="ECO:0000313" key="7">
    <source>
        <dbReference type="EMBL" id="EKX99659.1"/>
    </source>
</evidence>
<accession>L1N8R0</accession>
<dbReference type="PATRIC" id="fig|1127699.3.peg.1482"/>